<dbReference type="AlphaFoldDB" id="A0A6B0RNI9"/>
<gene>
    <name evidence="1" type="ORF">E5288_WYG004639</name>
</gene>
<keyword evidence="2" id="KW-1185">Reference proteome</keyword>
<evidence type="ECO:0000313" key="1">
    <source>
        <dbReference type="EMBL" id="MXQ91425.1"/>
    </source>
</evidence>
<dbReference type="Proteomes" id="UP000322234">
    <property type="component" value="Unassembled WGS sequence"/>
</dbReference>
<comment type="caution">
    <text evidence="1">The sequence shown here is derived from an EMBL/GenBank/DDBJ whole genome shotgun (WGS) entry which is preliminary data.</text>
</comment>
<name>A0A6B0RNI9_9CETA</name>
<organism evidence="1 2">
    <name type="scientific">Bos mutus</name>
    <name type="common">wild yak</name>
    <dbReference type="NCBI Taxonomy" id="72004"/>
    <lineage>
        <taxon>Eukaryota</taxon>
        <taxon>Metazoa</taxon>
        <taxon>Chordata</taxon>
        <taxon>Craniata</taxon>
        <taxon>Vertebrata</taxon>
        <taxon>Euteleostomi</taxon>
        <taxon>Mammalia</taxon>
        <taxon>Eutheria</taxon>
        <taxon>Laurasiatheria</taxon>
        <taxon>Artiodactyla</taxon>
        <taxon>Ruminantia</taxon>
        <taxon>Pecora</taxon>
        <taxon>Bovidae</taxon>
        <taxon>Bovinae</taxon>
        <taxon>Bos</taxon>
    </lineage>
</organism>
<sequence>MVVLFDRVRSFGRDAHGAWDSKLHNAPGCARSFGTEVTAFRSPMRQEGNTEKCTQSKNCAPTLGPLNGFPRREESKEELVVLQPTGAPNKPVMPISRIFCDTEPL</sequence>
<dbReference type="EMBL" id="VBQZ03000071">
    <property type="protein sequence ID" value="MXQ91425.1"/>
    <property type="molecule type" value="Genomic_DNA"/>
</dbReference>
<evidence type="ECO:0000313" key="2">
    <source>
        <dbReference type="Proteomes" id="UP000322234"/>
    </source>
</evidence>
<proteinExistence type="predicted"/>
<protein>
    <submittedName>
        <fullName evidence="1">Uncharacterized protein</fullName>
    </submittedName>
</protein>
<reference evidence="1" key="1">
    <citation type="submission" date="2019-10" db="EMBL/GenBank/DDBJ databases">
        <title>The sequence and de novo assembly of the wild yak genome.</title>
        <authorList>
            <person name="Liu Y."/>
        </authorList>
    </citation>
    <scope>NUCLEOTIDE SEQUENCE [LARGE SCALE GENOMIC DNA]</scope>
    <source>
        <strain evidence="1">WY2019</strain>
    </source>
</reference>
<accession>A0A6B0RNI9</accession>